<evidence type="ECO:0000313" key="1">
    <source>
        <dbReference type="EMBL" id="RAP69906.1"/>
    </source>
</evidence>
<sequence length="38" mass="4341">MGMLKQHDYLLFNKAAAYSQSMQQWLTHQARSSGNRAA</sequence>
<dbReference type="EMBL" id="LJAM02000534">
    <property type="protein sequence ID" value="RAP69906.1"/>
    <property type="molecule type" value="Genomic_DNA"/>
</dbReference>
<dbReference type="Proteomes" id="UP000244334">
    <property type="component" value="Unassembled WGS sequence"/>
</dbReference>
<comment type="caution">
    <text evidence="1">The sequence shown here is derived from an EMBL/GenBank/DDBJ whole genome shotgun (WGS) entry which is preliminary data.</text>
</comment>
<keyword evidence="2" id="KW-1185">Reference proteome</keyword>
<organism evidence="1 2">
    <name type="scientific">Candidatus Erwinia dacicola</name>
    <dbReference type="NCBI Taxonomy" id="252393"/>
    <lineage>
        <taxon>Bacteria</taxon>
        <taxon>Pseudomonadati</taxon>
        <taxon>Pseudomonadota</taxon>
        <taxon>Gammaproteobacteria</taxon>
        <taxon>Enterobacterales</taxon>
        <taxon>Erwiniaceae</taxon>
        <taxon>Erwinia</taxon>
    </lineage>
</organism>
<name>A0A328TQ18_9GAMM</name>
<proteinExistence type="predicted"/>
<dbReference type="AlphaFoldDB" id="A0A328TQ18"/>
<accession>A0A328TQ18</accession>
<gene>
    <name evidence="1" type="ORF">ACZ87_03298</name>
</gene>
<evidence type="ECO:0000313" key="2">
    <source>
        <dbReference type="Proteomes" id="UP000244334"/>
    </source>
</evidence>
<protein>
    <submittedName>
        <fullName evidence="1">Uncharacterized protein</fullName>
    </submittedName>
</protein>
<reference evidence="1" key="1">
    <citation type="submission" date="2018-04" db="EMBL/GenBank/DDBJ databases">
        <title>Genomes of the Obligate Erwinia dacicola and Facultative Enterobacter sp. OLF Endosymbionts of the Olive Fruit fly, Bactrocera oleae.</title>
        <authorList>
            <person name="Estes A.M."/>
            <person name="Hearn D.J."/>
            <person name="Agarwal S."/>
            <person name="Pierson E.A."/>
            <person name="Dunning-Hotopp J.C."/>
        </authorList>
    </citation>
    <scope>NUCLEOTIDE SEQUENCE [LARGE SCALE GENOMIC DNA]</scope>
    <source>
        <strain evidence="1">Oroville</strain>
    </source>
</reference>